<feature type="transmembrane region" description="Helical" evidence="2">
    <location>
        <begin position="338"/>
        <end position="365"/>
    </location>
</feature>
<dbReference type="EMBL" id="CAJPDT010000060">
    <property type="protein sequence ID" value="CAF9931162.1"/>
    <property type="molecule type" value="Genomic_DNA"/>
</dbReference>
<proteinExistence type="predicted"/>
<evidence type="ECO:0000313" key="4">
    <source>
        <dbReference type="Proteomes" id="UP000664534"/>
    </source>
</evidence>
<feature type="transmembrane region" description="Helical" evidence="2">
    <location>
        <begin position="377"/>
        <end position="395"/>
    </location>
</feature>
<dbReference type="AlphaFoldDB" id="A0A8H3IKA1"/>
<accession>A0A8H3IKA1</accession>
<feature type="transmembrane region" description="Helical" evidence="2">
    <location>
        <begin position="104"/>
        <end position="124"/>
    </location>
</feature>
<keyword evidence="4" id="KW-1185">Reference proteome</keyword>
<feature type="region of interest" description="Disordered" evidence="1">
    <location>
        <begin position="287"/>
        <end position="307"/>
    </location>
</feature>
<evidence type="ECO:0000256" key="2">
    <source>
        <dbReference type="SAM" id="Phobius"/>
    </source>
</evidence>
<feature type="transmembrane region" description="Helical" evidence="2">
    <location>
        <begin position="487"/>
        <end position="507"/>
    </location>
</feature>
<keyword evidence="2" id="KW-1133">Transmembrane helix</keyword>
<dbReference type="OrthoDB" id="5392263at2759"/>
<evidence type="ECO:0000256" key="1">
    <source>
        <dbReference type="SAM" id="MobiDB-lite"/>
    </source>
</evidence>
<name>A0A8H3IKA1_9LECA</name>
<feature type="transmembrane region" description="Helical" evidence="2">
    <location>
        <begin position="6"/>
        <end position="26"/>
    </location>
</feature>
<feature type="transmembrane region" description="Helical" evidence="2">
    <location>
        <begin position="136"/>
        <end position="159"/>
    </location>
</feature>
<organism evidence="3 4">
    <name type="scientific">Imshaugia aleurites</name>
    <dbReference type="NCBI Taxonomy" id="172621"/>
    <lineage>
        <taxon>Eukaryota</taxon>
        <taxon>Fungi</taxon>
        <taxon>Dikarya</taxon>
        <taxon>Ascomycota</taxon>
        <taxon>Pezizomycotina</taxon>
        <taxon>Lecanoromycetes</taxon>
        <taxon>OSLEUM clade</taxon>
        <taxon>Lecanoromycetidae</taxon>
        <taxon>Lecanorales</taxon>
        <taxon>Lecanorineae</taxon>
        <taxon>Parmeliaceae</taxon>
        <taxon>Imshaugia</taxon>
    </lineage>
</organism>
<keyword evidence="2" id="KW-0812">Transmembrane</keyword>
<comment type="caution">
    <text evidence="3">The sequence shown here is derived from an EMBL/GenBank/DDBJ whole genome shotgun (WGS) entry which is preliminary data.</text>
</comment>
<evidence type="ECO:0000313" key="3">
    <source>
        <dbReference type="EMBL" id="CAF9931162.1"/>
    </source>
</evidence>
<keyword evidence="2" id="KW-0472">Membrane</keyword>
<dbReference type="Proteomes" id="UP000664534">
    <property type="component" value="Unassembled WGS sequence"/>
</dbReference>
<sequence>MALLLALGSPSLITFSLALTILNARWINGKFRQVKEDSKDLRPRRPSQTQAIKDARVFLIESQHIPIQIVNGKRREFAQLVVCPENWAWWRSLRKEIRKTKREWTYSLYAQIGWVCASQLLAIVDFFTSASFDTSIGIGLAINSLWIWMIPVVLGWVYVGTQTSAGSIKDAIASIVVPILGLERNVTGECIGLRDRTTFDEPYPHQRNIRLLFPRRAPAPGDPEQQLQPHLGREHLYPCSYLGFSIAGCELEPGPIFNYARTWSHMNAVRHVAEAFSAVTHRQKAKQTVDGRLWNDKPGRRDENLRGSPEELSKYISIYENGEDNPNFSVHGSSSPKLILNCVHAAFMAIILQWSSTGAAMVIAYKTPVVGLGCQSGSYLIYGIASTIAWLMLLMSASLSNRWSLQMEMPRPSPHFLLGPLAVLTRLIGKSLAAANALFLITTSSVQFTGLYDTCWCDACIPSLGRQAGWVVLFASDAQIAAASKGAWIGGVSMSVLSAASITFYFLTSRGDEVFKRNEQ</sequence>
<gene>
    <name evidence="3" type="ORF">IMSHALPRED_008548</name>
</gene>
<reference evidence="3" key="1">
    <citation type="submission" date="2021-03" db="EMBL/GenBank/DDBJ databases">
        <authorList>
            <person name="Tagirdzhanova G."/>
        </authorList>
    </citation>
    <scope>NUCLEOTIDE SEQUENCE</scope>
</reference>
<protein>
    <submittedName>
        <fullName evidence="3">Uncharacterized protein</fullName>
    </submittedName>
</protein>